<comment type="caution">
    <text evidence="2">The sequence shown here is derived from an EMBL/GenBank/DDBJ whole genome shotgun (WGS) entry which is preliminary data.</text>
</comment>
<evidence type="ECO:0000313" key="3">
    <source>
        <dbReference type="Proteomes" id="UP000828251"/>
    </source>
</evidence>
<name>A0A9D3USW0_9ROSI</name>
<feature type="region of interest" description="Disordered" evidence="1">
    <location>
        <begin position="1"/>
        <end position="23"/>
    </location>
</feature>
<dbReference type="Proteomes" id="UP000828251">
    <property type="component" value="Unassembled WGS sequence"/>
</dbReference>
<accession>A0A9D3USW0</accession>
<dbReference type="AlphaFoldDB" id="A0A9D3USW0"/>
<sequence length="84" mass="8922">MGSTGKSTYAISVGPSTDMGKGILGGPSPGYSLKEAMSISLMVDLGGTGTLSRSSSMKATYRLYKLECLKFGDSDFRGWWAKLE</sequence>
<dbReference type="EMBL" id="JAIQCV010000010">
    <property type="protein sequence ID" value="KAH1056820.1"/>
    <property type="molecule type" value="Genomic_DNA"/>
</dbReference>
<feature type="compositionally biased region" description="Polar residues" evidence="1">
    <location>
        <begin position="1"/>
        <end position="10"/>
    </location>
</feature>
<gene>
    <name evidence="2" type="ORF">J1N35_034885</name>
</gene>
<proteinExistence type="predicted"/>
<evidence type="ECO:0000256" key="1">
    <source>
        <dbReference type="SAM" id="MobiDB-lite"/>
    </source>
</evidence>
<protein>
    <submittedName>
        <fullName evidence="2">Uncharacterized protein</fullName>
    </submittedName>
</protein>
<evidence type="ECO:0000313" key="2">
    <source>
        <dbReference type="EMBL" id="KAH1056820.1"/>
    </source>
</evidence>
<reference evidence="2 3" key="1">
    <citation type="journal article" date="2021" name="Plant Biotechnol. J.">
        <title>Multi-omics assisted identification of the key and species-specific regulatory components of drought-tolerant mechanisms in Gossypium stocksii.</title>
        <authorList>
            <person name="Yu D."/>
            <person name="Ke L."/>
            <person name="Zhang D."/>
            <person name="Wu Y."/>
            <person name="Sun Y."/>
            <person name="Mei J."/>
            <person name="Sun J."/>
            <person name="Sun Y."/>
        </authorList>
    </citation>
    <scope>NUCLEOTIDE SEQUENCE [LARGE SCALE GENOMIC DNA]</scope>
    <source>
        <strain evidence="3">cv. E1</strain>
        <tissue evidence="2">Leaf</tissue>
    </source>
</reference>
<organism evidence="2 3">
    <name type="scientific">Gossypium stocksii</name>
    <dbReference type="NCBI Taxonomy" id="47602"/>
    <lineage>
        <taxon>Eukaryota</taxon>
        <taxon>Viridiplantae</taxon>
        <taxon>Streptophyta</taxon>
        <taxon>Embryophyta</taxon>
        <taxon>Tracheophyta</taxon>
        <taxon>Spermatophyta</taxon>
        <taxon>Magnoliopsida</taxon>
        <taxon>eudicotyledons</taxon>
        <taxon>Gunneridae</taxon>
        <taxon>Pentapetalae</taxon>
        <taxon>rosids</taxon>
        <taxon>malvids</taxon>
        <taxon>Malvales</taxon>
        <taxon>Malvaceae</taxon>
        <taxon>Malvoideae</taxon>
        <taxon>Gossypium</taxon>
    </lineage>
</organism>
<keyword evidence="3" id="KW-1185">Reference proteome</keyword>